<dbReference type="KEGG" id="dni:HX89_04660"/>
<evidence type="ECO:0000256" key="6">
    <source>
        <dbReference type="ARBA" id="ARBA00023136"/>
    </source>
</evidence>
<protein>
    <submittedName>
        <fullName evidence="9">Membrane protein</fullName>
    </submittedName>
</protein>
<evidence type="ECO:0000256" key="3">
    <source>
        <dbReference type="ARBA" id="ARBA00022475"/>
    </source>
</evidence>
<dbReference type="Proteomes" id="UP000027986">
    <property type="component" value="Chromosome"/>
</dbReference>
<evidence type="ECO:0000313" key="10">
    <source>
        <dbReference type="Proteomes" id="UP000027986"/>
    </source>
</evidence>
<evidence type="ECO:0000256" key="2">
    <source>
        <dbReference type="ARBA" id="ARBA00010792"/>
    </source>
</evidence>
<feature type="domain" description="VTT" evidence="8">
    <location>
        <begin position="23"/>
        <end position="114"/>
    </location>
</feature>
<name>A0A075JGE2_9MICO</name>
<feature type="transmembrane region" description="Helical" evidence="7">
    <location>
        <begin position="63"/>
        <end position="83"/>
    </location>
</feature>
<dbReference type="eggNOG" id="COG0586">
    <property type="taxonomic scope" value="Bacteria"/>
</dbReference>
<dbReference type="PANTHER" id="PTHR42709">
    <property type="entry name" value="ALKALINE PHOSPHATASE LIKE PROTEIN"/>
    <property type="match status" value="1"/>
</dbReference>
<evidence type="ECO:0000256" key="5">
    <source>
        <dbReference type="ARBA" id="ARBA00022989"/>
    </source>
</evidence>
<keyword evidence="4 7" id="KW-0812">Transmembrane</keyword>
<accession>A0A075JGE2</accession>
<proteinExistence type="inferred from homology"/>
<evidence type="ECO:0000313" key="9">
    <source>
        <dbReference type="EMBL" id="AIF40357.1"/>
    </source>
</evidence>
<evidence type="ECO:0000256" key="4">
    <source>
        <dbReference type="ARBA" id="ARBA00022692"/>
    </source>
</evidence>
<comment type="similarity">
    <text evidence="2">Belongs to the DedA family.</text>
</comment>
<dbReference type="InterPro" id="IPR032816">
    <property type="entry name" value="VTT_dom"/>
</dbReference>
<dbReference type="HOGENOM" id="CLU_098209_1_0_11"/>
<keyword evidence="6 7" id="KW-0472">Membrane</keyword>
<evidence type="ECO:0000259" key="8">
    <source>
        <dbReference type="Pfam" id="PF09335"/>
    </source>
</evidence>
<evidence type="ECO:0000256" key="1">
    <source>
        <dbReference type="ARBA" id="ARBA00004651"/>
    </source>
</evidence>
<keyword evidence="10" id="KW-1185">Reference proteome</keyword>
<dbReference type="Pfam" id="PF09335">
    <property type="entry name" value="VTT_dom"/>
    <property type="match status" value="1"/>
</dbReference>
<evidence type="ECO:0000256" key="7">
    <source>
        <dbReference type="SAM" id="Phobius"/>
    </source>
</evidence>
<keyword evidence="3" id="KW-1003">Cell membrane</keyword>
<dbReference type="OrthoDB" id="3426404at2"/>
<organism evidence="9 10">
    <name type="scientific">Dermacoccus nishinomiyaensis</name>
    <dbReference type="NCBI Taxonomy" id="1274"/>
    <lineage>
        <taxon>Bacteria</taxon>
        <taxon>Bacillati</taxon>
        <taxon>Actinomycetota</taxon>
        <taxon>Actinomycetes</taxon>
        <taxon>Micrococcales</taxon>
        <taxon>Dermacoccaceae</taxon>
        <taxon>Dermacoccus</taxon>
    </lineage>
</organism>
<feature type="transmembrane region" description="Helical" evidence="7">
    <location>
        <begin position="95"/>
        <end position="118"/>
    </location>
</feature>
<dbReference type="EMBL" id="CP008889">
    <property type="protein sequence ID" value="AIF40357.1"/>
    <property type="molecule type" value="Genomic_DNA"/>
</dbReference>
<keyword evidence="5 7" id="KW-1133">Transmembrane helix</keyword>
<dbReference type="RefSeq" id="WP_038567331.1">
    <property type="nucleotide sequence ID" value="NZ_CP008889.1"/>
</dbReference>
<dbReference type="GeneID" id="41840483"/>
<dbReference type="InterPro" id="IPR051311">
    <property type="entry name" value="DedA_domain"/>
</dbReference>
<reference evidence="9 10" key="1">
    <citation type="submission" date="2014-07" db="EMBL/GenBank/DDBJ databases">
        <title>Genome Sequencing of Dermacoccus nishinomiyaensis.</title>
        <authorList>
            <person name="Hong K.W."/>
            <person name="Chan K.G."/>
        </authorList>
    </citation>
    <scope>NUCLEOTIDE SEQUENCE [LARGE SCALE GENOMIC DNA]</scope>
    <source>
        <strain evidence="9 10">M25</strain>
    </source>
</reference>
<gene>
    <name evidence="9" type="ORF">HX89_04660</name>
</gene>
<dbReference type="AlphaFoldDB" id="A0A075JGE2"/>
<sequence>MESIREMPVALAFGTLFCIVMARANATYWIGRGAIGGWRRHPKYAHHLDARSVKRAEGMVHRFGLLAVPLSFLTVGVQTAVNLMAGAGRMPLVRYLPAVAVGSLIWAGVYTVNGVALLDVILRLVH</sequence>
<dbReference type="GO" id="GO:0005886">
    <property type="term" value="C:plasma membrane"/>
    <property type="evidence" value="ECO:0007669"/>
    <property type="project" value="UniProtKB-SubCell"/>
</dbReference>
<dbReference type="PANTHER" id="PTHR42709:SF6">
    <property type="entry name" value="UNDECAPRENYL PHOSPHATE TRANSPORTER A"/>
    <property type="match status" value="1"/>
</dbReference>
<comment type="subcellular location">
    <subcellularLocation>
        <location evidence="1">Cell membrane</location>
        <topology evidence="1">Multi-pass membrane protein</topology>
    </subcellularLocation>
</comment>